<feature type="region of interest" description="Disordered" evidence="1">
    <location>
        <begin position="29"/>
        <end position="223"/>
    </location>
</feature>
<keyword evidence="3" id="KW-1185">Reference proteome</keyword>
<accession>A0ABU2BDE3</accession>
<dbReference type="Proteomes" id="UP001183817">
    <property type="component" value="Unassembled WGS sequence"/>
</dbReference>
<evidence type="ECO:0000313" key="2">
    <source>
        <dbReference type="EMBL" id="MDR7356662.1"/>
    </source>
</evidence>
<comment type="caution">
    <text evidence="2">The sequence shown here is derived from an EMBL/GenBank/DDBJ whole genome shotgun (WGS) entry which is preliminary data.</text>
</comment>
<evidence type="ECO:0000313" key="3">
    <source>
        <dbReference type="Proteomes" id="UP001183817"/>
    </source>
</evidence>
<feature type="compositionally biased region" description="Basic and acidic residues" evidence="1">
    <location>
        <begin position="68"/>
        <end position="92"/>
    </location>
</feature>
<organism evidence="2 3">
    <name type="scientific">Paeniglutamicibacter sulfureus</name>
    <dbReference type="NCBI Taxonomy" id="43666"/>
    <lineage>
        <taxon>Bacteria</taxon>
        <taxon>Bacillati</taxon>
        <taxon>Actinomycetota</taxon>
        <taxon>Actinomycetes</taxon>
        <taxon>Micrococcales</taxon>
        <taxon>Micrococcaceae</taxon>
        <taxon>Paeniglutamicibacter</taxon>
    </lineage>
</organism>
<evidence type="ECO:0000256" key="1">
    <source>
        <dbReference type="SAM" id="MobiDB-lite"/>
    </source>
</evidence>
<proteinExistence type="predicted"/>
<dbReference type="EMBL" id="JAVDYI010000001">
    <property type="protein sequence ID" value="MDR7356662.1"/>
    <property type="molecule type" value="Genomic_DNA"/>
</dbReference>
<feature type="compositionally biased region" description="Polar residues" evidence="1">
    <location>
        <begin position="165"/>
        <end position="175"/>
    </location>
</feature>
<sequence>MACSRYPPAQLPPPPVTYWAARRIRPVARGKRYPPWPPTAPPRNPPAAAPKPPRVDQSFRGVCPVVHSRVDRASADAVGDRRPDHLPSRQPRDVAPNTRTDTRDTRSHRRTSPRGNRRDGRTRPACPRNRCGADAARSRQQPRGHRGPGTSDSGSDKAIHPSGQRAGNQPDSSRQGHLPPVHIAGRGLLNDRVRTGTDQHHPHRPPNTGGHERAAGNHHRTPGDILPVALPPIPHRGNHTAADRSVVGLQLSVGQRTLPRRIRRIQRIIARIGIRVAIPPRTQDRRQGISRQKTANGRVIRTHPLAPGRAPRFLAQ</sequence>
<feature type="compositionally biased region" description="Pro residues" evidence="1">
    <location>
        <begin position="34"/>
        <end position="52"/>
    </location>
</feature>
<gene>
    <name evidence="2" type="ORF">J2S64_000353</name>
</gene>
<protein>
    <submittedName>
        <fullName evidence="2">Uncharacterized protein</fullName>
    </submittedName>
</protein>
<reference evidence="2 3" key="1">
    <citation type="submission" date="2023-07" db="EMBL/GenBank/DDBJ databases">
        <title>Sequencing the genomes of 1000 actinobacteria strains.</title>
        <authorList>
            <person name="Klenk H.-P."/>
        </authorList>
    </citation>
    <scope>NUCLEOTIDE SEQUENCE [LARGE SCALE GENOMIC DNA]</scope>
    <source>
        <strain evidence="2 3">DSM 20167</strain>
    </source>
</reference>
<feature type="compositionally biased region" description="Basic and acidic residues" evidence="1">
    <location>
        <begin position="189"/>
        <end position="200"/>
    </location>
</feature>
<name>A0ABU2BDE3_9MICC</name>